<evidence type="ECO:0000313" key="6">
    <source>
        <dbReference type="EMBL" id="KAB7497129.1"/>
    </source>
</evidence>
<keyword evidence="2 4" id="KW-0808">Transferase</keyword>
<dbReference type="Pfam" id="PF22528">
    <property type="entry name" value="PRMT_C"/>
    <property type="match status" value="1"/>
</dbReference>
<evidence type="ECO:0000256" key="4">
    <source>
        <dbReference type="PROSITE-ProRule" id="PRU01015"/>
    </source>
</evidence>
<dbReference type="Gene3D" id="2.70.160.11">
    <property type="entry name" value="Hnrnp arginine n-methyltransferase1"/>
    <property type="match status" value="2"/>
</dbReference>
<evidence type="ECO:0000313" key="7">
    <source>
        <dbReference type="Proteomes" id="UP000326759"/>
    </source>
</evidence>
<proteinExistence type="predicted"/>
<reference evidence="6 7" key="1">
    <citation type="journal article" date="2019" name="PLoS Biol.">
        <title>Sex chromosomes control vertical transmission of feminizing Wolbachia symbionts in an isopod.</title>
        <authorList>
            <person name="Becking T."/>
            <person name="Chebbi M.A."/>
            <person name="Giraud I."/>
            <person name="Moumen B."/>
            <person name="Laverre T."/>
            <person name="Caubet Y."/>
            <person name="Peccoud J."/>
            <person name="Gilbert C."/>
            <person name="Cordaux R."/>
        </authorList>
    </citation>
    <scope>NUCLEOTIDE SEQUENCE [LARGE SCALE GENOMIC DNA]</scope>
    <source>
        <strain evidence="6">ANa2</strain>
        <tissue evidence="6">Whole body excluding digestive tract and cuticle</tissue>
    </source>
</reference>
<evidence type="ECO:0000256" key="2">
    <source>
        <dbReference type="ARBA" id="ARBA00022679"/>
    </source>
</evidence>
<dbReference type="InterPro" id="IPR025799">
    <property type="entry name" value="Arg_MeTrfase"/>
</dbReference>
<organism evidence="6 7">
    <name type="scientific">Armadillidium nasatum</name>
    <dbReference type="NCBI Taxonomy" id="96803"/>
    <lineage>
        <taxon>Eukaryota</taxon>
        <taxon>Metazoa</taxon>
        <taxon>Ecdysozoa</taxon>
        <taxon>Arthropoda</taxon>
        <taxon>Crustacea</taxon>
        <taxon>Multicrustacea</taxon>
        <taxon>Malacostraca</taxon>
        <taxon>Eumalacostraca</taxon>
        <taxon>Peracarida</taxon>
        <taxon>Isopoda</taxon>
        <taxon>Oniscidea</taxon>
        <taxon>Crinocheta</taxon>
        <taxon>Armadillidiidae</taxon>
        <taxon>Armadillidium</taxon>
    </lineage>
</organism>
<dbReference type="SUPFAM" id="SSF53335">
    <property type="entry name" value="S-adenosyl-L-methionine-dependent methyltransferases"/>
    <property type="match status" value="2"/>
</dbReference>
<sequence length="354" mass="41001">MLKFDWSGRNIPLVKKRHTSNSFESLSSGNCDAVFMWWDLKMDPQREIILSCAPLWDHPLTKGNSVAKSSEIPWRDHWMQAIYYFPKTLSVNKSEKLTLISSHDEYSARHVYVHERSSTGRKVFNQFIESNQMSDKVTILKSSLADFKLENIERISLVFCEPFFETSILPWHPLQFLYQLKSCSHLLAENAVVLPQEMTLWGLPVQFRDLWKIRYPLDTCCGFDMKPFDKLIDKACDEIDEPVEPQPLWEYPSIALGSPCQLMSIPLKFEILQEKKIETQHVMPLQSSGTLNGMALWCDWHFPEEVLSTGTTRPVSLGEQVQWDMNTRQGVYLFKKHHVLSESTKTGVVCDTSF</sequence>
<feature type="non-terminal residue" evidence="6">
    <location>
        <position position="354"/>
    </location>
</feature>
<protein>
    <submittedName>
        <fullName evidence="6">Protein arginine N-methyltransferase 7</fullName>
    </submittedName>
</protein>
<name>A0A5N5STX7_9CRUS</name>
<dbReference type="GO" id="GO:0042054">
    <property type="term" value="F:histone methyltransferase activity"/>
    <property type="evidence" value="ECO:0007669"/>
    <property type="project" value="TreeGrafter"/>
</dbReference>
<dbReference type="GO" id="GO:0016274">
    <property type="term" value="F:protein-arginine N-methyltransferase activity"/>
    <property type="evidence" value="ECO:0007669"/>
    <property type="project" value="InterPro"/>
</dbReference>
<dbReference type="Proteomes" id="UP000326759">
    <property type="component" value="Unassembled WGS sequence"/>
</dbReference>
<keyword evidence="1 4" id="KW-0489">Methyltransferase</keyword>
<dbReference type="InterPro" id="IPR029063">
    <property type="entry name" value="SAM-dependent_MTases_sf"/>
</dbReference>
<dbReference type="EMBL" id="SEYY01020658">
    <property type="protein sequence ID" value="KAB7497129.1"/>
    <property type="molecule type" value="Genomic_DNA"/>
</dbReference>
<dbReference type="OrthoDB" id="412876at2759"/>
<accession>A0A5N5STX7</accession>
<evidence type="ECO:0000256" key="3">
    <source>
        <dbReference type="ARBA" id="ARBA00022691"/>
    </source>
</evidence>
<dbReference type="GO" id="GO:0032259">
    <property type="term" value="P:methylation"/>
    <property type="evidence" value="ECO:0007669"/>
    <property type="project" value="UniProtKB-KW"/>
</dbReference>
<evidence type="ECO:0000259" key="5">
    <source>
        <dbReference type="Pfam" id="PF22528"/>
    </source>
</evidence>
<dbReference type="PROSITE" id="PS51678">
    <property type="entry name" value="SAM_MT_PRMT"/>
    <property type="match status" value="1"/>
</dbReference>
<evidence type="ECO:0000256" key="1">
    <source>
        <dbReference type="ARBA" id="ARBA00022603"/>
    </source>
</evidence>
<gene>
    <name evidence="6" type="primary">prmt7</name>
    <name evidence="6" type="ORF">Anas_10049</name>
</gene>
<dbReference type="AlphaFoldDB" id="A0A5N5STX7"/>
<keyword evidence="3 4" id="KW-0949">S-adenosyl-L-methionine</keyword>
<comment type="caution">
    <text evidence="6">The sequence shown here is derived from an EMBL/GenBank/DDBJ whole genome shotgun (WGS) entry which is preliminary data.</text>
</comment>
<dbReference type="PANTHER" id="PTHR11006:SF4">
    <property type="entry name" value="PROTEIN ARGININE N-METHYLTRANSFERASE 7"/>
    <property type="match status" value="1"/>
</dbReference>
<dbReference type="PANTHER" id="PTHR11006">
    <property type="entry name" value="PROTEIN ARGININE N-METHYLTRANSFERASE"/>
    <property type="match status" value="1"/>
</dbReference>
<dbReference type="InterPro" id="IPR055135">
    <property type="entry name" value="PRMT_dom"/>
</dbReference>
<feature type="domain" description="Protein arginine N-methyltransferase" evidence="5">
    <location>
        <begin position="23"/>
        <end position="99"/>
    </location>
</feature>
<keyword evidence="7" id="KW-1185">Reference proteome</keyword>